<dbReference type="EnsemblBacteria" id="BAA79431">
    <property type="protein sequence ID" value="BAA79431"/>
    <property type="gene ID" value="APE_0468.1"/>
</dbReference>
<dbReference type="KEGG" id="ape:APE_0468.1"/>
<evidence type="ECO:0000313" key="1">
    <source>
        <dbReference type="EMBL" id="BAA79431.2"/>
    </source>
</evidence>
<proteinExistence type="predicted"/>
<dbReference type="GeneID" id="1444649"/>
<dbReference type="eggNOG" id="arCOG06084">
    <property type="taxonomic scope" value="Archaea"/>
</dbReference>
<sequence>MARVVSFRWLEGYAVAEATPEGVRLRFSNLTLEFGLREVLVEGVFEGYREYTTPRGERKTIYIDFAFPARGVAEPRGAVYSGRADVPLGGYGLSYTSLEPSSAYITLYPPPGALYDYATVSPDLAAIFTVGRRQVYMMREEGSTVRIILV</sequence>
<name>Q9YEW5_AERPE</name>
<keyword evidence="2" id="KW-1185">Reference proteome</keyword>
<gene>
    <name evidence="1" type="ordered locus">APE_0468.1</name>
</gene>
<dbReference type="EMBL" id="BA000002">
    <property type="protein sequence ID" value="BAA79431.2"/>
    <property type="molecule type" value="Genomic_DNA"/>
</dbReference>
<evidence type="ECO:0000313" key="2">
    <source>
        <dbReference type="Proteomes" id="UP000002518"/>
    </source>
</evidence>
<dbReference type="Proteomes" id="UP000002518">
    <property type="component" value="Chromosome"/>
</dbReference>
<protein>
    <submittedName>
        <fullName evidence="1">Uncharacterized protein</fullName>
    </submittedName>
</protein>
<dbReference type="AlphaFoldDB" id="Q9YEW5"/>
<organism evidence="1 2">
    <name type="scientific">Aeropyrum pernix (strain ATCC 700893 / DSM 11879 / JCM 9820 / NBRC 100138 / K1)</name>
    <dbReference type="NCBI Taxonomy" id="272557"/>
    <lineage>
        <taxon>Archaea</taxon>
        <taxon>Thermoproteota</taxon>
        <taxon>Thermoprotei</taxon>
        <taxon>Desulfurococcales</taxon>
        <taxon>Desulfurococcaceae</taxon>
        <taxon>Aeropyrum</taxon>
    </lineage>
</organism>
<dbReference type="STRING" id="272557.APE_0468.1"/>
<dbReference type="PIR" id="C72742">
    <property type="entry name" value="C72742"/>
</dbReference>
<accession>Q9YEW5</accession>
<dbReference type="RefSeq" id="WP_010865766.1">
    <property type="nucleotide sequence ID" value="NC_000854.2"/>
</dbReference>
<reference evidence="1 2" key="1">
    <citation type="journal article" date="1999" name="DNA Res.">
        <title>Complete genome sequence of an aerobic hyper-thermophilic crenarchaeon, Aeropyrum pernix K1.</title>
        <authorList>
            <person name="Kawarabayasi Y."/>
            <person name="Hino Y."/>
            <person name="Horikawa H."/>
            <person name="Yamazaki S."/>
            <person name="Haikawa Y."/>
            <person name="Jin-no K."/>
            <person name="Takahashi M."/>
            <person name="Sekine M."/>
            <person name="Baba S."/>
            <person name="Ankai A."/>
            <person name="Kosugi H."/>
            <person name="Hosoyama A."/>
            <person name="Fukui S."/>
            <person name="Nagai Y."/>
            <person name="Nishijima K."/>
            <person name="Nakazawa H."/>
            <person name="Takamiya M."/>
            <person name="Masuda S."/>
            <person name="Funahashi T."/>
            <person name="Tanaka T."/>
            <person name="Kudoh Y."/>
            <person name="Yamazaki J."/>
            <person name="Kushida N."/>
            <person name="Oguchi A."/>
            <person name="Aoki K."/>
            <person name="Kubota K."/>
            <person name="Nakamura Y."/>
            <person name="Nomura N."/>
            <person name="Sako Y."/>
            <person name="Kikuchi H."/>
        </authorList>
    </citation>
    <scope>NUCLEOTIDE SEQUENCE [LARGE SCALE GENOMIC DNA]</scope>
    <source>
        <strain evidence="2">ATCC 700893 / DSM 11879 / JCM 9820 / NBRC 100138 / K1</strain>
    </source>
</reference>